<dbReference type="PANTHER" id="PTHR33116">
    <property type="entry name" value="REVERSE TRANSCRIPTASE ZINC-BINDING DOMAIN-CONTAINING PROTEIN-RELATED-RELATED"/>
    <property type="match status" value="1"/>
</dbReference>
<organism evidence="1 2">
    <name type="scientific">Nicotiana tabacum</name>
    <name type="common">Common tobacco</name>
    <dbReference type="NCBI Taxonomy" id="4097"/>
    <lineage>
        <taxon>Eukaryota</taxon>
        <taxon>Viridiplantae</taxon>
        <taxon>Streptophyta</taxon>
        <taxon>Embryophyta</taxon>
        <taxon>Tracheophyta</taxon>
        <taxon>Spermatophyta</taxon>
        <taxon>Magnoliopsida</taxon>
        <taxon>eudicotyledons</taxon>
        <taxon>Gunneridae</taxon>
        <taxon>Pentapetalae</taxon>
        <taxon>asterids</taxon>
        <taxon>lamiids</taxon>
        <taxon>Solanales</taxon>
        <taxon>Solanaceae</taxon>
        <taxon>Nicotianoideae</taxon>
        <taxon>Nicotianeae</taxon>
        <taxon>Nicotiana</taxon>
    </lineage>
</organism>
<dbReference type="OMA" id="IDILAIC"/>
<keyword evidence="1" id="KW-1185">Reference proteome</keyword>
<dbReference type="AlphaFoldDB" id="A0A1S4B0J1"/>
<protein>
    <submittedName>
        <fullName evidence="2">Uncharacterized protein</fullName>
    </submittedName>
</protein>
<dbReference type="PANTHER" id="PTHR33116:SF67">
    <property type="entry name" value="REVERSE TRANSCRIPTASE"/>
    <property type="match status" value="1"/>
</dbReference>
<dbReference type="PROSITE" id="PS50878">
    <property type="entry name" value="RT_POL"/>
    <property type="match status" value="1"/>
</dbReference>
<dbReference type="SUPFAM" id="SSF53098">
    <property type="entry name" value="Ribonuclease H-like"/>
    <property type="match status" value="1"/>
</dbReference>
<dbReference type="CDD" id="cd06222">
    <property type="entry name" value="RNase_H_like"/>
    <property type="match status" value="1"/>
</dbReference>
<dbReference type="GO" id="GO:0004523">
    <property type="term" value="F:RNA-DNA hybrid ribonuclease activity"/>
    <property type="evidence" value="ECO:0007669"/>
    <property type="project" value="InterPro"/>
</dbReference>
<dbReference type="InterPro" id="IPR044730">
    <property type="entry name" value="RNase_H-like_dom_plant"/>
</dbReference>
<dbReference type="Pfam" id="PF00078">
    <property type="entry name" value="RVT_1"/>
    <property type="match status" value="1"/>
</dbReference>
<gene>
    <name evidence="2" type="primary">LOC107803276</name>
</gene>
<dbReference type="SMR" id="A0A1S4B0J1"/>
<evidence type="ECO:0000313" key="2">
    <source>
        <dbReference type="RefSeq" id="XP_016482447.1"/>
    </source>
</evidence>
<dbReference type="OrthoDB" id="1002131at2759"/>
<sequence length="1143" mass="132754">MEPKQQSRTLERYRSRLGLALAFVNISNKIWAFIDDDFEVMMLFDMQQQLTLRLTDTNTQQEFILTLVYAKCDHIERIELWDTLYALASDMTTPWIVGGDFNVIWDEEEKFGGLPVPINEVDDFRDCINSCNLNDLGFKGSIFTCWNGRAEEDCSFKRLDRVLGNIGLQQLLPSVEVTHLSKIGSDHCPLLIKCDPNLITAKKQFRFLNFWTDHNTFQEVVKENWVDDLAANSQVTSFTIFNNKLKKLKKVLSRWSKDIYGDIFQKVASLEEVVLVHEAQFELSPTSMNRERLNKVKAKLTRYLALEEQFWRQKTGMAWFKDGDRNTKFFHAHVNRRRKILQLKRIQDSAGNWIEGNDQMAEEAISFFKSQFHEGVLEKNQELLKQPTKEEVKQAVFGLNADNAGGPDGFTGFIKGRSIVENILLTNEIITDIRLRTKAVPNVVLKLDMTKAYDRLSWLFMTKVLRKMGFEERIIGIVFRIVSNNWYSILMNEQPYGFFKSTRGVKQGDPLSPTLFILSAEALSRALNSLHQNLYFCDFGLSKWSPKINHLSYADDRIIFSSFDAMSLKLIMEVLRAYETTSGQLINKAKSAVYLHHLTNVDIIDKVQSITSINRRKMEYYHDLMKKVLDKIQSWQGKILSIGGRAVLINHVLQGMPIHLLSAVNPPASVINKLYKMIAQFFWSNSIGGKARHWASWDSLCLPKEEGGVGFRSLHDMPRALFCKLWWNFRTKPTLWSSFMCQKYCKKLNAIVVPWRKGSHVWRKMLDCREAIEHQIIWQPRMGSSLFWFDNWTEMGGLYFTTPPKFYYDESIHNVHDVMLEGTWNETRLMQILPHDIASHIIANIKPTALSDELDKPFWMMESKGYFTVKSTWDYVRRMRDQNAVFTNIWVKGLPFKIVFFMWKVWKGRIPLDDFFKSTYSVLLLHGKCWNFHNGMSLQQAIAKCWTVQVVPRLKPIFQALPSIILWELWKRRNCQKHGEMVNTDGASRGNPGRSSIGFVLRDSKGDVRYARGKEIKEGTNMEAETIAILEAIQTCVQQGYANIHIQTDSLFLKNVIDGTWDPPWAIEAYVQEIKQFMARCNCRVSHIMREGNKLADFLANHALDHEDHEAHNFQQLEIQEKRIVNSNKLQCPYLRIRVARNG</sequence>
<dbReference type="GeneID" id="107803276"/>
<dbReference type="RefSeq" id="XP_016482447.1">
    <property type="nucleotide sequence ID" value="XM_016626961.1"/>
</dbReference>
<evidence type="ECO:0000313" key="1">
    <source>
        <dbReference type="Proteomes" id="UP000790787"/>
    </source>
</evidence>
<dbReference type="Gene3D" id="3.60.10.10">
    <property type="entry name" value="Endonuclease/exonuclease/phosphatase"/>
    <property type="match status" value="1"/>
</dbReference>
<dbReference type="InterPro" id="IPR002156">
    <property type="entry name" value="RNaseH_domain"/>
</dbReference>
<dbReference type="SUPFAM" id="SSF56219">
    <property type="entry name" value="DNase I-like"/>
    <property type="match status" value="1"/>
</dbReference>
<dbReference type="Proteomes" id="UP000790787">
    <property type="component" value="Chromosome 11"/>
</dbReference>
<dbReference type="CDD" id="cd01650">
    <property type="entry name" value="RT_nLTR_like"/>
    <property type="match status" value="1"/>
</dbReference>
<dbReference type="InterPro" id="IPR043502">
    <property type="entry name" value="DNA/RNA_pol_sf"/>
</dbReference>
<dbReference type="GO" id="GO:0003676">
    <property type="term" value="F:nucleic acid binding"/>
    <property type="evidence" value="ECO:0007669"/>
    <property type="project" value="InterPro"/>
</dbReference>
<dbReference type="Pfam" id="PF13456">
    <property type="entry name" value="RVT_3"/>
    <property type="match status" value="1"/>
</dbReference>
<dbReference type="InterPro" id="IPR012337">
    <property type="entry name" value="RNaseH-like_sf"/>
</dbReference>
<proteinExistence type="predicted"/>
<dbReference type="PROSITE" id="PS50879">
    <property type="entry name" value="RNASE_H_1"/>
    <property type="match status" value="1"/>
</dbReference>
<dbReference type="SUPFAM" id="SSF56672">
    <property type="entry name" value="DNA/RNA polymerases"/>
    <property type="match status" value="1"/>
</dbReference>
<dbReference type="InterPro" id="IPR026960">
    <property type="entry name" value="RVT-Znf"/>
</dbReference>
<dbReference type="Pfam" id="PF13966">
    <property type="entry name" value="zf-RVT"/>
    <property type="match status" value="1"/>
</dbReference>
<dbReference type="InterPro" id="IPR036397">
    <property type="entry name" value="RNaseH_sf"/>
</dbReference>
<dbReference type="Gene3D" id="3.30.420.10">
    <property type="entry name" value="Ribonuclease H-like superfamily/Ribonuclease H"/>
    <property type="match status" value="1"/>
</dbReference>
<accession>A0A1S4B0J1</accession>
<reference evidence="1" key="1">
    <citation type="journal article" date="2014" name="Nat. Commun.">
        <title>The tobacco genome sequence and its comparison with those of tomato and potato.</title>
        <authorList>
            <person name="Sierro N."/>
            <person name="Battey J.N."/>
            <person name="Ouadi S."/>
            <person name="Bakaher N."/>
            <person name="Bovet L."/>
            <person name="Willig A."/>
            <person name="Goepfert S."/>
            <person name="Peitsch M.C."/>
            <person name="Ivanov N.V."/>
        </authorList>
    </citation>
    <scope>NUCLEOTIDE SEQUENCE [LARGE SCALE GENOMIC DNA]</scope>
</reference>
<dbReference type="PaxDb" id="4097-A0A1S4B0J1"/>
<dbReference type="InterPro" id="IPR036691">
    <property type="entry name" value="Endo/exonu/phosph_ase_sf"/>
</dbReference>
<name>A0A1S4B0J1_TOBAC</name>
<reference evidence="2" key="2">
    <citation type="submission" date="2025-08" db="UniProtKB">
        <authorList>
            <consortium name="RefSeq"/>
        </authorList>
    </citation>
    <scope>IDENTIFICATION</scope>
</reference>
<dbReference type="KEGG" id="nta:107803276"/>
<dbReference type="InterPro" id="IPR000477">
    <property type="entry name" value="RT_dom"/>
</dbReference>